<evidence type="ECO:0000313" key="2">
    <source>
        <dbReference type="Proteomes" id="UP000249873"/>
    </source>
</evidence>
<dbReference type="OrthoDB" id="9788268at2"/>
<proteinExistence type="predicted"/>
<dbReference type="Gene3D" id="3.75.10.10">
    <property type="entry name" value="L-arginine/glycine Amidinotransferase, Chain A"/>
    <property type="match status" value="1"/>
</dbReference>
<dbReference type="AlphaFoldDB" id="A0A2Z4G6P1"/>
<dbReference type="RefSeq" id="WP_111369929.1">
    <property type="nucleotide sequence ID" value="NZ_CP029480.1"/>
</dbReference>
<dbReference type="PANTHER" id="PTHR43224:SF1">
    <property type="entry name" value="AMIDINOTRANSFERASE"/>
    <property type="match status" value="1"/>
</dbReference>
<dbReference type="GO" id="GO:0016740">
    <property type="term" value="F:transferase activity"/>
    <property type="evidence" value="ECO:0007669"/>
    <property type="project" value="UniProtKB-KW"/>
</dbReference>
<dbReference type="PIRSF" id="PIRSF028188">
    <property type="entry name" value="Amdntrnsf_FN0238"/>
    <property type="match status" value="1"/>
</dbReference>
<name>A0A2Z4G6P1_9BACT</name>
<dbReference type="PANTHER" id="PTHR43224">
    <property type="entry name" value="AMIDINOTRANSFERASE"/>
    <property type="match status" value="1"/>
</dbReference>
<accession>A0A2Z4G6P1</accession>
<dbReference type="Pfam" id="PF19420">
    <property type="entry name" value="DDAH_eukar"/>
    <property type="match status" value="1"/>
</dbReference>
<keyword evidence="2" id="KW-1185">Reference proteome</keyword>
<dbReference type="Proteomes" id="UP000249873">
    <property type="component" value="Chromosome"/>
</dbReference>
<protein>
    <submittedName>
        <fullName evidence="1">Amidinotransferase</fullName>
    </submittedName>
</protein>
<organism evidence="1 2">
    <name type="scientific">Arcticibacterium luteifluviistationis</name>
    <dbReference type="NCBI Taxonomy" id="1784714"/>
    <lineage>
        <taxon>Bacteria</taxon>
        <taxon>Pseudomonadati</taxon>
        <taxon>Bacteroidota</taxon>
        <taxon>Cytophagia</taxon>
        <taxon>Cytophagales</taxon>
        <taxon>Leadbetterellaceae</taxon>
        <taxon>Arcticibacterium</taxon>
    </lineage>
</organism>
<dbReference type="InterPro" id="IPR014541">
    <property type="entry name" value="Amdntrnsf_FN0238"/>
</dbReference>
<dbReference type="KEGG" id="als:DJ013_00960"/>
<keyword evidence="1" id="KW-0808">Transferase</keyword>
<sequence length="308" mass="35035">MEKQCCSHLMMVRPVCFGFNEQTAESNAFMHEAEPNENPQEDALKHFDEFVAKLRKAKVNITVIEDTPEPCTPDSIFPNNWVSFHADGRVFLYPMEARNRRAERSTNLLNLLESNFNIESIHHLEQHENNKHYLEGTGSLVLDRSKKVAYACLSSRTHESVIEDWASHFPDYEIVTFDALDEAGVSIYHTNVMMNIGADFSLICAESIRDITQRNQVLNRLKESGKEPLEISLAQMNEFAGNMLQVENIDGERILVMSERAYQSLNKSQIAFLEERTFILRAELGLIETLGGGSARCMLAEIHLPLKA</sequence>
<dbReference type="NCBIfam" id="NF046062">
    <property type="entry name" value="citrull_CtlX"/>
    <property type="match status" value="1"/>
</dbReference>
<evidence type="ECO:0000313" key="1">
    <source>
        <dbReference type="EMBL" id="AWV96827.1"/>
    </source>
</evidence>
<reference evidence="1 2" key="1">
    <citation type="submission" date="2018-05" db="EMBL/GenBank/DDBJ databases">
        <title>Complete genome sequence of Arcticibacterium luteifluviistationis SM1504T, a cytophagaceae bacterium isolated from Arctic surface seawater.</title>
        <authorList>
            <person name="Li Y."/>
            <person name="Qin Q.-L."/>
        </authorList>
    </citation>
    <scope>NUCLEOTIDE SEQUENCE [LARGE SCALE GENOMIC DNA]</scope>
    <source>
        <strain evidence="1 2">SM1504</strain>
    </source>
</reference>
<gene>
    <name evidence="1" type="ORF">DJ013_00960</name>
</gene>
<dbReference type="SUPFAM" id="SSF55909">
    <property type="entry name" value="Pentein"/>
    <property type="match status" value="1"/>
</dbReference>
<dbReference type="EMBL" id="CP029480">
    <property type="protein sequence ID" value="AWV96827.1"/>
    <property type="molecule type" value="Genomic_DNA"/>
</dbReference>